<organism evidence="1">
    <name type="scientific">marine metagenome</name>
    <dbReference type="NCBI Taxonomy" id="408172"/>
    <lineage>
        <taxon>unclassified sequences</taxon>
        <taxon>metagenomes</taxon>
        <taxon>ecological metagenomes</taxon>
    </lineage>
</organism>
<reference evidence="1" key="1">
    <citation type="submission" date="2018-05" db="EMBL/GenBank/DDBJ databases">
        <authorList>
            <person name="Lanie J.A."/>
            <person name="Ng W.-L."/>
            <person name="Kazmierczak K.M."/>
            <person name="Andrzejewski T.M."/>
            <person name="Davidsen T.M."/>
            <person name="Wayne K.J."/>
            <person name="Tettelin H."/>
            <person name="Glass J.I."/>
            <person name="Rusch D."/>
            <person name="Podicherti R."/>
            <person name="Tsui H.-C.T."/>
            <person name="Winkler M.E."/>
        </authorList>
    </citation>
    <scope>NUCLEOTIDE SEQUENCE</scope>
</reference>
<name>A0A382TJ47_9ZZZZ</name>
<proteinExistence type="predicted"/>
<accession>A0A382TJ47</accession>
<dbReference type="AlphaFoldDB" id="A0A382TJ47"/>
<dbReference type="EMBL" id="UINC01136812">
    <property type="protein sequence ID" value="SVD21802.1"/>
    <property type="molecule type" value="Genomic_DNA"/>
</dbReference>
<protein>
    <submittedName>
        <fullName evidence="1">Uncharacterized protein</fullName>
    </submittedName>
</protein>
<feature type="non-terminal residue" evidence="1">
    <location>
        <position position="1"/>
    </location>
</feature>
<sequence>TQDKMDADLEFFHSINVSPEICCFNAGHEWTEGFRKSVGQFLRRTR</sequence>
<gene>
    <name evidence="1" type="ORF">METZ01_LOCUS374656</name>
</gene>
<evidence type="ECO:0000313" key="1">
    <source>
        <dbReference type="EMBL" id="SVD21802.1"/>
    </source>
</evidence>